<dbReference type="EMBL" id="JAUSUR010000004">
    <property type="protein sequence ID" value="MDQ0361827.1"/>
    <property type="molecule type" value="Genomic_DNA"/>
</dbReference>
<dbReference type="PANTHER" id="PTHR43479:SF11">
    <property type="entry name" value="ACREF_ENVCD OPERON REPRESSOR-RELATED"/>
    <property type="match status" value="1"/>
</dbReference>
<name>A0ABU0E4K4_9FIRM</name>
<keyword evidence="1 2" id="KW-0238">DNA-binding</keyword>
<dbReference type="Gene3D" id="1.10.357.10">
    <property type="entry name" value="Tetracycline Repressor, domain 2"/>
    <property type="match status" value="1"/>
</dbReference>
<feature type="DNA-binding region" description="H-T-H motif" evidence="2">
    <location>
        <begin position="24"/>
        <end position="43"/>
    </location>
</feature>
<keyword evidence="5" id="KW-1185">Reference proteome</keyword>
<sequence>MENRDKILDAALLLFTSNGLQKTTTAKITEEADVSNGTFFYYFKTKDDLIISLYKREIESFRSSISEKLSDLSGDEESVKMLWFTSVNWFLKNKASFAFFNMYSTSPDLNYLREKEPAAAFAFVGKVFKQLIENDLFEDIPSELILSSFYGSIISIFDYCVLTKDDNSKYKEVSFDIWWRSISKKVS</sequence>
<evidence type="ECO:0000313" key="4">
    <source>
        <dbReference type="EMBL" id="MDQ0361827.1"/>
    </source>
</evidence>
<accession>A0ABU0E4K4</accession>
<dbReference type="PRINTS" id="PR00455">
    <property type="entry name" value="HTHTETR"/>
</dbReference>
<dbReference type="Pfam" id="PF00440">
    <property type="entry name" value="TetR_N"/>
    <property type="match status" value="1"/>
</dbReference>
<dbReference type="Proteomes" id="UP001230220">
    <property type="component" value="Unassembled WGS sequence"/>
</dbReference>
<dbReference type="InterPro" id="IPR001647">
    <property type="entry name" value="HTH_TetR"/>
</dbReference>
<dbReference type="SUPFAM" id="SSF46689">
    <property type="entry name" value="Homeodomain-like"/>
    <property type="match status" value="1"/>
</dbReference>
<dbReference type="PROSITE" id="PS50977">
    <property type="entry name" value="HTH_TETR_2"/>
    <property type="match status" value="1"/>
</dbReference>
<dbReference type="InterPro" id="IPR023772">
    <property type="entry name" value="DNA-bd_HTH_TetR-type_CS"/>
</dbReference>
<comment type="caution">
    <text evidence="4">The sequence shown here is derived from an EMBL/GenBank/DDBJ whole genome shotgun (WGS) entry which is preliminary data.</text>
</comment>
<proteinExistence type="predicted"/>
<reference evidence="4 5" key="1">
    <citation type="submission" date="2023-07" db="EMBL/GenBank/DDBJ databases">
        <title>Genomic Encyclopedia of Type Strains, Phase IV (KMG-IV): sequencing the most valuable type-strain genomes for metagenomic binning, comparative biology and taxonomic classification.</title>
        <authorList>
            <person name="Goeker M."/>
        </authorList>
    </citation>
    <scope>NUCLEOTIDE SEQUENCE [LARGE SCALE GENOMIC DNA]</scope>
    <source>
        <strain evidence="4 5">DSM 16784</strain>
    </source>
</reference>
<dbReference type="InterPro" id="IPR050624">
    <property type="entry name" value="HTH-type_Tx_Regulator"/>
</dbReference>
<organism evidence="4 5">
    <name type="scientific">Breznakia pachnodae</name>
    <dbReference type="NCBI Taxonomy" id="265178"/>
    <lineage>
        <taxon>Bacteria</taxon>
        <taxon>Bacillati</taxon>
        <taxon>Bacillota</taxon>
        <taxon>Erysipelotrichia</taxon>
        <taxon>Erysipelotrichales</taxon>
        <taxon>Erysipelotrichaceae</taxon>
        <taxon>Breznakia</taxon>
    </lineage>
</organism>
<protein>
    <submittedName>
        <fullName evidence="4">AcrR family transcriptional regulator</fullName>
    </submittedName>
</protein>
<dbReference type="RefSeq" id="WP_307408894.1">
    <property type="nucleotide sequence ID" value="NZ_JAUSUR010000004.1"/>
</dbReference>
<dbReference type="InterPro" id="IPR009057">
    <property type="entry name" value="Homeodomain-like_sf"/>
</dbReference>
<evidence type="ECO:0000256" key="2">
    <source>
        <dbReference type="PROSITE-ProRule" id="PRU00335"/>
    </source>
</evidence>
<dbReference type="PROSITE" id="PS01081">
    <property type="entry name" value="HTH_TETR_1"/>
    <property type="match status" value="1"/>
</dbReference>
<gene>
    <name evidence="4" type="ORF">J2S15_002577</name>
</gene>
<dbReference type="PANTHER" id="PTHR43479">
    <property type="entry name" value="ACREF/ENVCD OPERON REPRESSOR-RELATED"/>
    <property type="match status" value="1"/>
</dbReference>
<evidence type="ECO:0000259" key="3">
    <source>
        <dbReference type="PROSITE" id="PS50977"/>
    </source>
</evidence>
<evidence type="ECO:0000313" key="5">
    <source>
        <dbReference type="Proteomes" id="UP001230220"/>
    </source>
</evidence>
<evidence type="ECO:0000256" key="1">
    <source>
        <dbReference type="ARBA" id="ARBA00023125"/>
    </source>
</evidence>
<feature type="domain" description="HTH tetR-type" evidence="3">
    <location>
        <begin position="1"/>
        <end position="61"/>
    </location>
</feature>